<name>A0A381YB58_9ZZZZ</name>
<organism evidence="2">
    <name type="scientific">marine metagenome</name>
    <dbReference type="NCBI Taxonomy" id="408172"/>
    <lineage>
        <taxon>unclassified sequences</taxon>
        <taxon>metagenomes</taxon>
        <taxon>ecological metagenomes</taxon>
    </lineage>
</organism>
<dbReference type="InterPro" id="IPR000601">
    <property type="entry name" value="PKD_dom"/>
</dbReference>
<feature type="domain" description="PKD" evidence="1">
    <location>
        <begin position="267"/>
        <end position="349"/>
    </location>
</feature>
<dbReference type="AlphaFoldDB" id="A0A381YB58"/>
<dbReference type="InterPro" id="IPR013783">
    <property type="entry name" value="Ig-like_fold"/>
</dbReference>
<dbReference type="InterPro" id="IPR029865">
    <property type="entry name" value="KIAA0319-like"/>
</dbReference>
<accession>A0A381YB58</accession>
<proteinExistence type="predicted"/>
<dbReference type="Pfam" id="PF18911">
    <property type="entry name" value="PKD_4"/>
    <property type="match status" value="1"/>
</dbReference>
<dbReference type="GO" id="GO:0016020">
    <property type="term" value="C:membrane"/>
    <property type="evidence" value="ECO:0007669"/>
    <property type="project" value="TreeGrafter"/>
</dbReference>
<dbReference type="Gene3D" id="2.60.40.10">
    <property type="entry name" value="Immunoglobulins"/>
    <property type="match status" value="5"/>
</dbReference>
<dbReference type="SUPFAM" id="SSF49299">
    <property type="entry name" value="PKD domain"/>
    <property type="match status" value="1"/>
</dbReference>
<sequence>SYLWTIAQGESITLSDSSVSNPTFIIPDTVEVDTFEFVLKVTDEHGLFDISDSTVAVFIAQNDSPTADAGDDQTVGQGIEVTLDGQGSDDTNVSNLLGSPTYNWTTPSGIVLSSFTDKSPTFTAPDEIDTTSYIFFLVVNDGEYSSSQDSVTVTVLPNKPPVVNAGSDQDVDQGTIVTLDGSASSDPNNDDLEFHWELWSSPSDDGIPVEITLSDTAVANPSFTAPDRNEISYYVFLLTVNDGFMDSEADHVRHDSPAKVTITVLQNKPPVADAGADKKAYRGNSVMLSGTGSTDINFDGITFEWSSGDSVFSTNSSPYYYLPGDLSQNTEYTFLLTVTDDEEASSLVDTVLIYALVDSVAPPDVPNVYITAEHRKVIISWDASAEESIDPFSGYSDFEGYKVYKSTDGGETWGGVQNKIYDYYGNFVGWRPIVQFDYTETQDTSRCIYENSFGCEDGVRREEISGLDPMAPRINLGSNSGLQHSFIDSNVVDGFEYTYSVTSYDMGLRTYIHTYIPIIGSESLYQDSTEWSPSNPAHGLFGPDSLPVYGAYKSLECTMGSSDADPNFVSIIPGFKASNITFPDIENAEEFIVPNEGTIGNGEKFYAIVDESLLTDDLLRFEIQAELLIEDVNKDGIIETKSNTDNNMDYFNGYPTGNPLLFAYEVLDTLSQLPVNVGNEYSIGTLSTTQQDSLMDLPGADSLSGIIRLPQYKIEAFPLKYLDDTDYESNWTDIFDGVRLRFDNSLKSVPQNFQAVIKNQYSLPDTGLINNLDIELEFGNQGIAFNQRPPYSYKIEFSTSTLDTAQEVTPSGGCTAAHEGFNTILPFKVTNLTTGKHVPVWVMDKGLDGETGSNDDGEGDCVWERGEEIHFTFDSVKTTFGADGRLNTQDDNIPFPNYTFILKLDFKYFNYFGGFTEPWKDDTTYTSGADVKHEGMIWHATGFIPMGTDPVTWMDDGNGNNINPWKIQYWWEEGDYIVIEPTRWYKDGDSWIADMSLLGKSHAVTQKDLEMINVVPNPYLVQSWFQTPQNSYNRLRFIHLPQQCRITIFTITGERVVTLDHNNEYDSNEWWDLKNGSGRDIAPGLYIYTVESGDLTPHIGKFAVVR</sequence>
<protein>
    <recommendedName>
        <fullName evidence="1">PKD domain-containing protein</fullName>
    </recommendedName>
</protein>
<dbReference type="GO" id="GO:0001764">
    <property type="term" value="P:neuron migration"/>
    <property type="evidence" value="ECO:0007669"/>
    <property type="project" value="TreeGrafter"/>
</dbReference>
<dbReference type="InterPro" id="IPR035986">
    <property type="entry name" value="PKD_dom_sf"/>
</dbReference>
<evidence type="ECO:0000313" key="2">
    <source>
        <dbReference type="EMBL" id="SVA74130.1"/>
    </source>
</evidence>
<dbReference type="Pfam" id="PF22352">
    <property type="entry name" value="K319L-like_PKD"/>
    <property type="match status" value="2"/>
</dbReference>
<dbReference type="PANTHER" id="PTHR46182:SF2">
    <property type="entry name" value="FI19480P1"/>
    <property type="match status" value="1"/>
</dbReference>
<feature type="non-terminal residue" evidence="2">
    <location>
        <position position="1"/>
    </location>
</feature>
<evidence type="ECO:0000259" key="1">
    <source>
        <dbReference type="Pfam" id="PF18911"/>
    </source>
</evidence>
<dbReference type="GO" id="GO:0031410">
    <property type="term" value="C:cytoplasmic vesicle"/>
    <property type="evidence" value="ECO:0007669"/>
    <property type="project" value="TreeGrafter"/>
</dbReference>
<dbReference type="Gene3D" id="2.60.40.4070">
    <property type="match status" value="1"/>
</dbReference>
<gene>
    <name evidence="2" type="ORF">METZ01_LOCUS126984</name>
</gene>
<dbReference type="EMBL" id="UINC01017786">
    <property type="protein sequence ID" value="SVA74130.1"/>
    <property type="molecule type" value="Genomic_DNA"/>
</dbReference>
<dbReference type="PANTHER" id="PTHR46182">
    <property type="entry name" value="FI19480P1"/>
    <property type="match status" value="1"/>
</dbReference>
<reference evidence="2" key="1">
    <citation type="submission" date="2018-05" db="EMBL/GenBank/DDBJ databases">
        <authorList>
            <person name="Lanie J.A."/>
            <person name="Ng W.-L."/>
            <person name="Kazmierczak K.M."/>
            <person name="Andrzejewski T.M."/>
            <person name="Davidsen T.M."/>
            <person name="Wayne K.J."/>
            <person name="Tettelin H."/>
            <person name="Glass J.I."/>
            <person name="Rusch D."/>
            <person name="Podicherti R."/>
            <person name="Tsui H.-C.T."/>
            <person name="Winkler M.E."/>
        </authorList>
    </citation>
    <scope>NUCLEOTIDE SEQUENCE</scope>
</reference>